<proteinExistence type="predicted"/>
<name>A0A2S7U1B8_9BACT</name>
<gene>
    <name evidence="2" type="ORF">BSZ32_10090</name>
</gene>
<dbReference type="RefSeq" id="WP_105043297.1">
    <property type="nucleotide sequence ID" value="NZ_MQWA01000001.1"/>
</dbReference>
<dbReference type="OrthoDB" id="193325at2"/>
<comment type="caution">
    <text evidence="2">The sequence shown here is derived from an EMBL/GenBank/DDBJ whole genome shotgun (WGS) entry which is preliminary data.</text>
</comment>
<reference evidence="2 3" key="1">
    <citation type="submission" date="2016-12" db="EMBL/GenBank/DDBJ databases">
        <title>Study of bacterial adaptation to deep sea.</title>
        <authorList>
            <person name="Song J."/>
            <person name="Yoshizawa S."/>
            <person name="Kogure K."/>
        </authorList>
    </citation>
    <scope>NUCLEOTIDE SEQUENCE [LARGE SCALE GENOMIC DNA]</scope>
    <source>
        <strain evidence="2 3">SAORIC-165</strain>
    </source>
</reference>
<protein>
    <submittedName>
        <fullName evidence="2">Uncharacterized protein</fullName>
    </submittedName>
</protein>
<dbReference type="EMBL" id="MQWA01000001">
    <property type="protein sequence ID" value="PQJ28808.1"/>
    <property type="molecule type" value="Genomic_DNA"/>
</dbReference>
<dbReference type="Proteomes" id="UP000239907">
    <property type="component" value="Unassembled WGS sequence"/>
</dbReference>
<feature type="chain" id="PRO_5015726952" evidence="1">
    <location>
        <begin position="23"/>
        <end position="241"/>
    </location>
</feature>
<evidence type="ECO:0000256" key="1">
    <source>
        <dbReference type="SAM" id="SignalP"/>
    </source>
</evidence>
<organism evidence="2 3">
    <name type="scientific">Rubritalea profundi</name>
    <dbReference type="NCBI Taxonomy" id="1658618"/>
    <lineage>
        <taxon>Bacteria</taxon>
        <taxon>Pseudomonadati</taxon>
        <taxon>Verrucomicrobiota</taxon>
        <taxon>Verrucomicrobiia</taxon>
        <taxon>Verrucomicrobiales</taxon>
        <taxon>Rubritaleaceae</taxon>
        <taxon>Rubritalea</taxon>
    </lineage>
</organism>
<accession>A0A2S7U1B8</accession>
<sequence>MPPKLKVSFTTLSLAGLLPLSAANPGAASAVDDIPYGIEAVAQYRSEYSYRGFILAKDTIDLQLGAQYAFNDTTSLNSTAWFGSEIGDGDFTEGGLRADLLKDIGAMTYSFSGTYRSYSNTFFEDGLNIEAAAIYHLNQLIDFSGRIAYDTGAEGWYADLGGSYYHRLNDDSYLNLSAGISAVDKYYSRDGLDDVFAKLSYTYNINQSVSISPYVGTSVLLDNDDTGGDSLYGGIYFAVSF</sequence>
<evidence type="ECO:0000313" key="2">
    <source>
        <dbReference type="EMBL" id="PQJ28808.1"/>
    </source>
</evidence>
<keyword evidence="3" id="KW-1185">Reference proteome</keyword>
<feature type="signal peptide" evidence="1">
    <location>
        <begin position="1"/>
        <end position="22"/>
    </location>
</feature>
<dbReference type="AlphaFoldDB" id="A0A2S7U1B8"/>
<keyword evidence="1" id="KW-0732">Signal</keyword>
<evidence type="ECO:0000313" key="3">
    <source>
        <dbReference type="Proteomes" id="UP000239907"/>
    </source>
</evidence>